<evidence type="ECO:0000313" key="2">
    <source>
        <dbReference type="Proteomes" id="UP001465976"/>
    </source>
</evidence>
<accession>A0ABR3EW33</accession>
<name>A0ABR3EW33_9AGAR</name>
<comment type="caution">
    <text evidence="1">The sequence shown here is derived from an EMBL/GenBank/DDBJ whole genome shotgun (WGS) entry which is preliminary data.</text>
</comment>
<dbReference type="InterPro" id="IPR036047">
    <property type="entry name" value="F-box-like_dom_sf"/>
</dbReference>
<reference evidence="1 2" key="1">
    <citation type="submission" date="2024-02" db="EMBL/GenBank/DDBJ databases">
        <title>A draft genome for the cacao thread blight pathogen Marasmius crinis-equi.</title>
        <authorList>
            <person name="Cohen S.P."/>
            <person name="Baruah I.K."/>
            <person name="Amoako-Attah I."/>
            <person name="Bukari Y."/>
            <person name="Meinhardt L.W."/>
            <person name="Bailey B.A."/>
        </authorList>
    </citation>
    <scope>NUCLEOTIDE SEQUENCE [LARGE SCALE GENOMIC DNA]</scope>
    <source>
        <strain evidence="1 2">GH-76</strain>
    </source>
</reference>
<keyword evidence="2" id="KW-1185">Reference proteome</keyword>
<organism evidence="1 2">
    <name type="scientific">Marasmius crinis-equi</name>
    <dbReference type="NCBI Taxonomy" id="585013"/>
    <lineage>
        <taxon>Eukaryota</taxon>
        <taxon>Fungi</taxon>
        <taxon>Dikarya</taxon>
        <taxon>Basidiomycota</taxon>
        <taxon>Agaricomycotina</taxon>
        <taxon>Agaricomycetes</taxon>
        <taxon>Agaricomycetidae</taxon>
        <taxon>Agaricales</taxon>
        <taxon>Marasmiineae</taxon>
        <taxon>Marasmiaceae</taxon>
        <taxon>Marasmius</taxon>
    </lineage>
</organism>
<gene>
    <name evidence="1" type="ORF">V5O48_014986</name>
</gene>
<evidence type="ECO:0008006" key="3">
    <source>
        <dbReference type="Google" id="ProtNLM"/>
    </source>
</evidence>
<proteinExistence type="predicted"/>
<sequence length="606" mass="68273">MTSFNHETQPSSTPYSEEKTDALLDALFDASGISRCVSPGSETHSGVLDLSHFLVAHEANYSATLGESRNPRRPVAVVKEHLNKLDDLLWSLALQRSKLEAKLSHTTACLQTVEEARQQLHSLCAQAEAAIQPSVRLLPPELLLEVGRLLVEDFHNDVKVRLTQHEHCPDHGVSSNSVAQVLAAVCKRWRRVFLHDATLWSRICLALCPDSTPHDRFPSQLAMARTHIRLSRNHPLHICLFTFPDTGNRHGDHSRAVLNTLLEQAQRWETAVLYLRVEDTFVLPTAFPLLKDLTVHISPPLHPLEYELQTIRADGVVMMPALSNLRTFMDSSDLPLFATQGLQAKVLTCLHVSWWDPVGLDKIFWALDRSRSTLRELRLTQVLYWTNGPAPLELSTLEVLSIRVVHKRCSQALLSALTTPRLQKFEFVGGWLPAEVCVTPLSHVRHHRHGLPSVATFRQFVERSVDVSRSLRSLQIVDPDANAEHIENVLKLFPAVTSLYLMLEFNSPVFSSLSTSPSASNAISMPDLAEFTYLPVHGEIEKSPNPRLLDMVSSRLMVDKSLKALNIVQCTCATTEPRDVREIQDLERQGLRIRWRKIIDGRLKML</sequence>
<dbReference type="EMBL" id="JBAHYK010001702">
    <property type="protein sequence ID" value="KAL0567011.1"/>
    <property type="molecule type" value="Genomic_DNA"/>
</dbReference>
<dbReference type="SUPFAM" id="SSF81383">
    <property type="entry name" value="F-box domain"/>
    <property type="match status" value="1"/>
</dbReference>
<dbReference type="Gene3D" id="1.20.1280.50">
    <property type="match status" value="1"/>
</dbReference>
<protein>
    <recommendedName>
        <fullName evidence="3">F-box domain-containing protein</fullName>
    </recommendedName>
</protein>
<evidence type="ECO:0000313" key="1">
    <source>
        <dbReference type="EMBL" id="KAL0567011.1"/>
    </source>
</evidence>
<dbReference type="Proteomes" id="UP001465976">
    <property type="component" value="Unassembled WGS sequence"/>
</dbReference>